<dbReference type="EMBL" id="MFHP01000020">
    <property type="protein sequence ID" value="OGF72570.1"/>
    <property type="molecule type" value="Genomic_DNA"/>
</dbReference>
<proteinExistence type="predicted"/>
<gene>
    <name evidence="2" type="ORF">A3C05_02665</name>
</gene>
<keyword evidence="1" id="KW-0472">Membrane</keyword>
<organism evidence="2 3">
    <name type="scientific">Candidatus Giovannonibacteria bacterium RIFCSPHIGHO2_02_FULL_45_40</name>
    <dbReference type="NCBI Taxonomy" id="1798337"/>
    <lineage>
        <taxon>Bacteria</taxon>
        <taxon>Candidatus Giovannoniibacteriota</taxon>
    </lineage>
</organism>
<evidence type="ECO:0000313" key="2">
    <source>
        <dbReference type="EMBL" id="OGF72570.1"/>
    </source>
</evidence>
<accession>A0A1F5WAI6</accession>
<reference evidence="2 3" key="1">
    <citation type="journal article" date="2016" name="Nat. Commun.">
        <title>Thousands of microbial genomes shed light on interconnected biogeochemical processes in an aquifer system.</title>
        <authorList>
            <person name="Anantharaman K."/>
            <person name="Brown C.T."/>
            <person name="Hug L.A."/>
            <person name="Sharon I."/>
            <person name="Castelle C.J."/>
            <person name="Probst A.J."/>
            <person name="Thomas B.C."/>
            <person name="Singh A."/>
            <person name="Wilkins M.J."/>
            <person name="Karaoz U."/>
            <person name="Brodie E.L."/>
            <person name="Williams K.H."/>
            <person name="Hubbard S.S."/>
            <person name="Banfield J.F."/>
        </authorList>
    </citation>
    <scope>NUCLEOTIDE SEQUENCE [LARGE SCALE GENOMIC DNA]</scope>
</reference>
<dbReference type="Proteomes" id="UP000178743">
    <property type="component" value="Unassembled WGS sequence"/>
</dbReference>
<keyword evidence="1" id="KW-1133">Transmembrane helix</keyword>
<evidence type="ECO:0000256" key="1">
    <source>
        <dbReference type="SAM" id="Phobius"/>
    </source>
</evidence>
<dbReference type="AlphaFoldDB" id="A0A1F5WAI6"/>
<feature type="transmembrane region" description="Helical" evidence="1">
    <location>
        <begin position="6"/>
        <end position="29"/>
    </location>
</feature>
<name>A0A1F5WAI6_9BACT</name>
<evidence type="ECO:0000313" key="3">
    <source>
        <dbReference type="Proteomes" id="UP000178743"/>
    </source>
</evidence>
<keyword evidence="1" id="KW-0812">Transmembrane</keyword>
<sequence>MNWKQNIPLIVGVAVPILMILFVAGSIYLPTLFIKPKYDFIYSYPDGYYSNGTYSVNGGVIIKHTATEPTRYQPPQEPKLFYYNNALNESREMPFEETGKLKLDPSSVSPDGFEIQFGRRNNWLFPLFFSGGYDYNSKYIVGHGFSKKLNLKSGNSYYYGDFKFLGWVLK</sequence>
<protein>
    <submittedName>
        <fullName evidence="2">Uncharacterized protein</fullName>
    </submittedName>
</protein>
<comment type="caution">
    <text evidence="2">The sequence shown here is derived from an EMBL/GenBank/DDBJ whole genome shotgun (WGS) entry which is preliminary data.</text>
</comment>